<dbReference type="Proteomes" id="UP000309997">
    <property type="component" value="Unassembled WGS sequence"/>
</dbReference>
<protein>
    <submittedName>
        <fullName evidence="1">Uncharacterized protein</fullName>
    </submittedName>
</protein>
<dbReference type="EMBL" id="RCHU02000010">
    <property type="protein sequence ID" value="KAL3577984.1"/>
    <property type="molecule type" value="Genomic_DNA"/>
</dbReference>
<organism evidence="1 2">
    <name type="scientific">Populus alba</name>
    <name type="common">White poplar</name>
    <dbReference type="NCBI Taxonomy" id="43335"/>
    <lineage>
        <taxon>Eukaryota</taxon>
        <taxon>Viridiplantae</taxon>
        <taxon>Streptophyta</taxon>
        <taxon>Embryophyta</taxon>
        <taxon>Tracheophyta</taxon>
        <taxon>Spermatophyta</taxon>
        <taxon>Magnoliopsida</taxon>
        <taxon>eudicotyledons</taxon>
        <taxon>Gunneridae</taxon>
        <taxon>Pentapetalae</taxon>
        <taxon>rosids</taxon>
        <taxon>fabids</taxon>
        <taxon>Malpighiales</taxon>
        <taxon>Salicaceae</taxon>
        <taxon>Saliceae</taxon>
        <taxon>Populus</taxon>
    </lineage>
</organism>
<evidence type="ECO:0000313" key="1">
    <source>
        <dbReference type="EMBL" id="KAL3577984.1"/>
    </source>
</evidence>
<proteinExistence type="predicted"/>
<gene>
    <name evidence="1" type="ORF">D5086_019488</name>
</gene>
<name>A0ACC4BHQ2_POPAL</name>
<accession>A0ACC4BHQ2</accession>
<evidence type="ECO:0000313" key="2">
    <source>
        <dbReference type="Proteomes" id="UP000309997"/>
    </source>
</evidence>
<comment type="caution">
    <text evidence="1">The sequence shown here is derived from an EMBL/GenBank/DDBJ whole genome shotgun (WGS) entry which is preliminary data.</text>
</comment>
<reference evidence="1 2" key="1">
    <citation type="journal article" date="2024" name="Plant Biotechnol. J.">
        <title>Genome and CRISPR/Cas9 system of a widespread forest tree (Populus alba) in the world.</title>
        <authorList>
            <person name="Liu Y.J."/>
            <person name="Jiang P.F."/>
            <person name="Han X.M."/>
            <person name="Li X.Y."/>
            <person name="Wang H.M."/>
            <person name="Wang Y.J."/>
            <person name="Wang X.X."/>
            <person name="Zeng Q.Y."/>
        </authorList>
    </citation>
    <scope>NUCLEOTIDE SEQUENCE [LARGE SCALE GENOMIC DNA]</scope>
    <source>
        <strain evidence="2">cv. PAL-ZL1</strain>
    </source>
</reference>
<keyword evidence="2" id="KW-1185">Reference proteome</keyword>
<sequence>MGFPSKPFFFSLFLSTFLFVNLSQSAPDYSTLVYKGCAKQAFQDPNGVYSQAISALFGSLVSQSTKTKFFKTTAGTGQTTITGLFQCRGDLSNTDCYNCVSKLPILTDKLCGKTIAARIQLYGCYILYEVAGFAQISGMEMLYKTCGAKNIAGSGFEERRDTALSVMQNGVVSGRGFYATNYQSVYVLGQCEGDVGDSDCGECVTTAVQRAQVECGNAISGQIYLHKCFISYSYYANGVPRRSSSSSPSSNSISSAGTGQNTGKTVAIIVGGAAGVGFLVIFLLFARGLIKKREVYPKVKVRTDGRDDQHAHDWSSLLSLKDIQFLCLQDPCVPVKGHQDVSPPIVAKIPKSYVPNVIMPKVSVSEEAEKKSNSTEEDRLNIRASSIPRPRAVLSSPDNDAVIGSNNWTKVARPTASKNNKLMESRHEPCKVIPGQITDASPSSTRKSKNTSDNKTQKKKSSHYELVVQGNPEKGRSERSASPHQSLMERFNNTWGSCRHGSPAKVHGDSWS</sequence>